<evidence type="ECO:0000313" key="3">
    <source>
        <dbReference type="Proteomes" id="UP000554286"/>
    </source>
</evidence>
<reference evidence="2 3" key="1">
    <citation type="submission" date="2020-08" db="EMBL/GenBank/DDBJ databases">
        <title>Genome sequencing of Purple Non-Sulfur Bacteria from various extreme environments.</title>
        <authorList>
            <person name="Mayer M."/>
        </authorList>
    </citation>
    <scope>NUCLEOTIDE SEQUENCE [LARGE SCALE GENOMIC DNA]</scope>
    <source>
        <strain evidence="2 3">JA131</strain>
    </source>
</reference>
<dbReference type="EMBL" id="JACIGK010000039">
    <property type="protein sequence ID" value="MBB4267946.1"/>
    <property type="molecule type" value="Genomic_DNA"/>
</dbReference>
<organism evidence="2 3">
    <name type="scientific">Roseospira visakhapatnamensis</name>
    <dbReference type="NCBI Taxonomy" id="390880"/>
    <lineage>
        <taxon>Bacteria</taxon>
        <taxon>Pseudomonadati</taxon>
        <taxon>Pseudomonadota</taxon>
        <taxon>Alphaproteobacteria</taxon>
        <taxon>Rhodospirillales</taxon>
        <taxon>Rhodospirillaceae</taxon>
        <taxon>Roseospira</taxon>
    </lineage>
</organism>
<feature type="transmembrane region" description="Helical" evidence="1">
    <location>
        <begin position="6"/>
        <end position="29"/>
    </location>
</feature>
<feature type="transmembrane region" description="Helical" evidence="1">
    <location>
        <begin position="164"/>
        <end position="182"/>
    </location>
</feature>
<keyword evidence="1" id="KW-1133">Transmembrane helix</keyword>
<evidence type="ECO:0008006" key="4">
    <source>
        <dbReference type="Google" id="ProtNLM"/>
    </source>
</evidence>
<keyword evidence="1" id="KW-0812">Transmembrane</keyword>
<evidence type="ECO:0000313" key="2">
    <source>
        <dbReference type="EMBL" id="MBB4267946.1"/>
    </source>
</evidence>
<feature type="transmembrane region" description="Helical" evidence="1">
    <location>
        <begin position="50"/>
        <end position="72"/>
    </location>
</feature>
<dbReference type="RefSeq" id="WP_184048230.1">
    <property type="nucleotide sequence ID" value="NZ_JACIGK010000039.1"/>
</dbReference>
<accession>A0A7W6RH90</accession>
<dbReference type="Proteomes" id="UP000554286">
    <property type="component" value="Unassembled WGS sequence"/>
</dbReference>
<keyword evidence="3" id="KW-1185">Reference proteome</keyword>
<sequence>MDQYYTVLVFSHVLGFILLGGGLCAVFLSELRAYRAVDLLIFVESARFTALCYDALVLPGALIAGASGLLLILELELGFFEQPWVVGMWGLFVFEFVEGNILTRIQFRRTLRESNKLLEHGRLTEVARAEARTMIGLIVHFLDLPLFAVIVYCGVVRPETWADLAWAIGVAVVVAGVLTAFVPRWARRDLGTHSGGGEGQQSVP</sequence>
<evidence type="ECO:0000256" key="1">
    <source>
        <dbReference type="SAM" id="Phobius"/>
    </source>
</evidence>
<proteinExistence type="predicted"/>
<dbReference type="InterPro" id="IPR018729">
    <property type="entry name" value="DUF2269_transmembrane"/>
</dbReference>
<keyword evidence="1" id="KW-0472">Membrane</keyword>
<feature type="transmembrane region" description="Helical" evidence="1">
    <location>
        <begin position="134"/>
        <end position="152"/>
    </location>
</feature>
<dbReference type="AlphaFoldDB" id="A0A7W6RH90"/>
<protein>
    <recommendedName>
        <fullName evidence="4">DUF2269 family protein</fullName>
    </recommendedName>
</protein>
<feature type="transmembrane region" description="Helical" evidence="1">
    <location>
        <begin position="84"/>
        <end position="102"/>
    </location>
</feature>
<dbReference type="Pfam" id="PF10027">
    <property type="entry name" value="DUF2269"/>
    <property type="match status" value="1"/>
</dbReference>
<comment type="caution">
    <text evidence="2">The sequence shown here is derived from an EMBL/GenBank/DDBJ whole genome shotgun (WGS) entry which is preliminary data.</text>
</comment>
<gene>
    <name evidence="2" type="ORF">GGD89_003599</name>
</gene>
<name>A0A7W6RH90_9PROT</name>